<reference evidence="2" key="1">
    <citation type="submission" date="2016-06" db="EMBL/GenBank/DDBJ databases">
        <title>Parallel loss of symbiosis genes in relatives of nitrogen-fixing non-legume Parasponia.</title>
        <authorList>
            <person name="Van Velzen R."/>
            <person name="Holmer R."/>
            <person name="Bu F."/>
            <person name="Rutten L."/>
            <person name="Van Zeijl A."/>
            <person name="Liu W."/>
            <person name="Santuari L."/>
            <person name="Cao Q."/>
            <person name="Sharma T."/>
            <person name="Shen D."/>
            <person name="Roswanjaya Y."/>
            <person name="Wardhani T."/>
            <person name="Kalhor M.S."/>
            <person name="Jansen J."/>
            <person name="Van den Hoogen J."/>
            <person name="Gungor B."/>
            <person name="Hartog M."/>
            <person name="Hontelez J."/>
            <person name="Verver J."/>
            <person name="Yang W.-C."/>
            <person name="Schijlen E."/>
            <person name="Repin R."/>
            <person name="Schilthuizen M."/>
            <person name="Schranz E."/>
            <person name="Heidstra R."/>
            <person name="Miyata K."/>
            <person name="Fedorova E."/>
            <person name="Kohlen W."/>
            <person name="Bisseling T."/>
            <person name="Smit S."/>
            <person name="Geurts R."/>
        </authorList>
    </citation>
    <scope>NUCLEOTIDE SEQUENCE [LARGE SCALE GENOMIC DNA]</scope>
    <source>
        <strain evidence="2">cv. WU1-14</strain>
    </source>
</reference>
<keyword evidence="2" id="KW-1185">Reference proteome</keyword>
<proteinExistence type="predicted"/>
<dbReference type="Proteomes" id="UP000237105">
    <property type="component" value="Unassembled WGS sequence"/>
</dbReference>
<accession>A0A2P5BUE3</accession>
<name>A0A2P5BUE3_PARAD</name>
<organism evidence="1 2">
    <name type="scientific">Parasponia andersonii</name>
    <name type="common">Sponia andersonii</name>
    <dbReference type="NCBI Taxonomy" id="3476"/>
    <lineage>
        <taxon>Eukaryota</taxon>
        <taxon>Viridiplantae</taxon>
        <taxon>Streptophyta</taxon>
        <taxon>Embryophyta</taxon>
        <taxon>Tracheophyta</taxon>
        <taxon>Spermatophyta</taxon>
        <taxon>Magnoliopsida</taxon>
        <taxon>eudicotyledons</taxon>
        <taxon>Gunneridae</taxon>
        <taxon>Pentapetalae</taxon>
        <taxon>rosids</taxon>
        <taxon>fabids</taxon>
        <taxon>Rosales</taxon>
        <taxon>Cannabaceae</taxon>
        <taxon>Parasponia</taxon>
    </lineage>
</organism>
<gene>
    <name evidence="1" type="ORF">PanWU01x14_209340</name>
</gene>
<protein>
    <submittedName>
        <fullName evidence="1">Uncharacterized protein</fullName>
    </submittedName>
</protein>
<comment type="caution">
    <text evidence="1">The sequence shown here is derived from an EMBL/GenBank/DDBJ whole genome shotgun (WGS) entry which is preliminary data.</text>
</comment>
<sequence length="78" mass="8937">MKGQSRSEEAWFCCSQWWVVVNYEMTRFWARLHAAFPKLGSTTTDGDGQCWSIGMWAALLAMSHGRRGCHWRLGKAAK</sequence>
<dbReference type="EMBL" id="JXTB01000219">
    <property type="protein sequence ID" value="PON52410.1"/>
    <property type="molecule type" value="Genomic_DNA"/>
</dbReference>
<evidence type="ECO:0000313" key="2">
    <source>
        <dbReference type="Proteomes" id="UP000237105"/>
    </source>
</evidence>
<dbReference type="AlphaFoldDB" id="A0A2P5BUE3"/>
<evidence type="ECO:0000313" key="1">
    <source>
        <dbReference type="EMBL" id="PON52410.1"/>
    </source>
</evidence>